<name>A0ACB9R4Q7_9MYRT</name>
<organism evidence="1 2">
    <name type="scientific">Melastoma candidum</name>
    <dbReference type="NCBI Taxonomy" id="119954"/>
    <lineage>
        <taxon>Eukaryota</taxon>
        <taxon>Viridiplantae</taxon>
        <taxon>Streptophyta</taxon>
        <taxon>Embryophyta</taxon>
        <taxon>Tracheophyta</taxon>
        <taxon>Spermatophyta</taxon>
        <taxon>Magnoliopsida</taxon>
        <taxon>eudicotyledons</taxon>
        <taxon>Gunneridae</taxon>
        <taxon>Pentapetalae</taxon>
        <taxon>rosids</taxon>
        <taxon>malvids</taxon>
        <taxon>Myrtales</taxon>
        <taxon>Melastomataceae</taxon>
        <taxon>Melastomatoideae</taxon>
        <taxon>Melastomateae</taxon>
        <taxon>Melastoma</taxon>
    </lineage>
</organism>
<sequence length="117" mass="12830">MKFSGSSSGGAGTSNAIPRLPGLALDSSSVRGLSRRSSRITGDYQLPRNSIGQDVEELPPKCHKNELLRAIEPRLEIIFPPQMTHKSSNVKIAKQHLKMILFSDRCAVSDEAKQKKS</sequence>
<proteinExistence type="predicted"/>
<keyword evidence="2" id="KW-1185">Reference proteome</keyword>
<accession>A0ACB9R4Q7</accession>
<dbReference type="EMBL" id="CM042883">
    <property type="protein sequence ID" value="KAI4373844.1"/>
    <property type="molecule type" value="Genomic_DNA"/>
</dbReference>
<evidence type="ECO:0000313" key="2">
    <source>
        <dbReference type="Proteomes" id="UP001057402"/>
    </source>
</evidence>
<dbReference type="Proteomes" id="UP001057402">
    <property type="component" value="Chromosome 4"/>
</dbReference>
<comment type="caution">
    <text evidence="1">The sequence shown here is derived from an EMBL/GenBank/DDBJ whole genome shotgun (WGS) entry which is preliminary data.</text>
</comment>
<reference evidence="2" key="1">
    <citation type="journal article" date="2023" name="Front. Plant Sci.">
        <title>Chromosomal-level genome assembly of Melastoma candidum provides insights into trichome evolution.</title>
        <authorList>
            <person name="Zhong Y."/>
            <person name="Wu W."/>
            <person name="Sun C."/>
            <person name="Zou P."/>
            <person name="Liu Y."/>
            <person name="Dai S."/>
            <person name="Zhou R."/>
        </authorList>
    </citation>
    <scope>NUCLEOTIDE SEQUENCE [LARGE SCALE GENOMIC DNA]</scope>
</reference>
<protein>
    <submittedName>
        <fullName evidence="1">Uncharacterized protein</fullName>
    </submittedName>
</protein>
<evidence type="ECO:0000313" key="1">
    <source>
        <dbReference type="EMBL" id="KAI4373844.1"/>
    </source>
</evidence>
<gene>
    <name evidence="1" type="ORF">MLD38_011916</name>
</gene>